<organism evidence="1 2">
    <name type="scientific">Gossypium schwendimanii</name>
    <name type="common">Cotton</name>
    <dbReference type="NCBI Taxonomy" id="34291"/>
    <lineage>
        <taxon>Eukaryota</taxon>
        <taxon>Viridiplantae</taxon>
        <taxon>Streptophyta</taxon>
        <taxon>Embryophyta</taxon>
        <taxon>Tracheophyta</taxon>
        <taxon>Spermatophyta</taxon>
        <taxon>Magnoliopsida</taxon>
        <taxon>eudicotyledons</taxon>
        <taxon>Gunneridae</taxon>
        <taxon>Pentapetalae</taxon>
        <taxon>rosids</taxon>
        <taxon>malvids</taxon>
        <taxon>Malvales</taxon>
        <taxon>Malvaceae</taxon>
        <taxon>Malvoideae</taxon>
        <taxon>Gossypium</taxon>
    </lineage>
</organism>
<evidence type="ECO:0000313" key="1">
    <source>
        <dbReference type="EMBL" id="MBA0866820.1"/>
    </source>
</evidence>
<sequence>MFQLWVFHVFVIFLFIFCC</sequence>
<reference evidence="1 2" key="1">
    <citation type="journal article" date="2019" name="Genome Biol. Evol.">
        <title>Insights into the evolution of the New World diploid cottons (Gossypium, subgenus Houzingenia) based on genome sequencing.</title>
        <authorList>
            <person name="Grover C.E."/>
            <person name="Arick M.A. 2nd"/>
            <person name="Thrash A."/>
            <person name="Conover J.L."/>
            <person name="Sanders W.S."/>
            <person name="Peterson D.G."/>
            <person name="Frelichowski J.E."/>
            <person name="Scheffler J.A."/>
            <person name="Scheffler B.E."/>
            <person name="Wendel J.F."/>
        </authorList>
    </citation>
    <scope>NUCLEOTIDE SEQUENCE [LARGE SCALE GENOMIC DNA]</scope>
    <source>
        <strain evidence="1">1</strain>
        <tissue evidence="1">Leaf</tissue>
    </source>
</reference>
<proteinExistence type="predicted"/>
<gene>
    <name evidence="1" type="ORF">Goshw_024721</name>
</gene>
<name>A0A7J9M793_GOSSC</name>
<keyword evidence="2" id="KW-1185">Reference proteome</keyword>
<dbReference type="AlphaFoldDB" id="A0A7J9M793"/>
<dbReference type="Proteomes" id="UP000593576">
    <property type="component" value="Unassembled WGS sequence"/>
</dbReference>
<comment type="caution">
    <text evidence="1">The sequence shown here is derived from an EMBL/GenBank/DDBJ whole genome shotgun (WGS) entry which is preliminary data.</text>
</comment>
<dbReference type="EMBL" id="JABFAF010000009">
    <property type="protein sequence ID" value="MBA0866820.1"/>
    <property type="molecule type" value="Genomic_DNA"/>
</dbReference>
<accession>A0A7J9M793</accession>
<protein>
    <submittedName>
        <fullName evidence="1">Uncharacterized protein</fullName>
    </submittedName>
</protein>
<evidence type="ECO:0000313" key="2">
    <source>
        <dbReference type="Proteomes" id="UP000593576"/>
    </source>
</evidence>